<protein>
    <submittedName>
        <fullName evidence="1">Uncharacterized protein</fullName>
    </submittedName>
</protein>
<dbReference type="RefSeq" id="WP_095646095.1">
    <property type="nucleotide sequence ID" value="NZ_LMVP01000549.1"/>
</dbReference>
<name>A0A2A2HN13_9EURY</name>
<organism evidence="1 2">
    <name type="scientific">Methanosarcina spelaei</name>
    <dbReference type="NCBI Taxonomy" id="1036679"/>
    <lineage>
        <taxon>Archaea</taxon>
        <taxon>Methanobacteriati</taxon>
        <taxon>Methanobacteriota</taxon>
        <taxon>Stenosarchaea group</taxon>
        <taxon>Methanomicrobia</taxon>
        <taxon>Methanosarcinales</taxon>
        <taxon>Methanosarcinaceae</taxon>
        <taxon>Methanosarcina</taxon>
    </lineage>
</organism>
<keyword evidence="2" id="KW-1185">Reference proteome</keyword>
<dbReference type="EMBL" id="LMVP01000549">
    <property type="protein sequence ID" value="PAV10656.1"/>
    <property type="molecule type" value="Genomic_DNA"/>
</dbReference>
<comment type="caution">
    <text evidence="1">The sequence shown here is derived from an EMBL/GenBank/DDBJ whole genome shotgun (WGS) entry which is preliminary data.</text>
</comment>
<evidence type="ECO:0000313" key="1">
    <source>
        <dbReference type="EMBL" id="PAV10656.1"/>
    </source>
</evidence>
<gene>
    <name evidence="1" type="ORF">ASJ81_01685</name>
</gene>
<accession>A0A2A2HN13</accession>
<evidence type="ECO:0000313" key="2">
    <source>
        <dbReference type="Proteomes" id="UP000218164"/>
    </source>
</evidence>
<dbReference type="Proteomes" id="UP000218164">
    <property type="component" value="Unassembled WGS sequence"/>
</dbReference>
<dbReference type="AlphaFoldDB" id="A0A2A2HN13"/>
<reference evidence="1 2" key="1">
    <citation type="journal article" date="2017" name="BMC Genomics">
        <title>Genomic analysis of methanogenic archaea reveals a shift towards energy conservation.</title>
        <authorList>
            <person name="Gilmore S.P."/>
            <person name="Henske J.K."/>
            <person name="Sexton J.A."/>
            <person name="Solomon K.V."/>
            <person name="Seppala S."/>
            <person name="Yoo J.I."/>
            <person name="Huyett L.M."/>
            <person name="Pressman A."/>
            <person name="Cogan J.Z."/>
            <person name="Kivenson V."/>
            <person name="Peng X."/>
            <person name="Tan Y."/>
            <person name="Valentine D.L."/>
            <person name="O'Malley M.A."/>
        </authorList>
    </citation>
    <scope>NUCLEOTIDE SEQUENCE [LARGE SCALE GENOMIC DNA]</scope>
    <source>
        <strain evidence="1 2">MC-15</strain>
    </source>
</reference>
<proteinExistence type="predicted"/>
<sequence length="231" mass="25096">MLLKAMDPTQNVTLDIIPGSTGDTVTIDYVTPNSNQPGKFGNCVYLWQAGDTVPWGDEPQQHQAINGTSRQGSVVFNNLDMGKNDYIIGYAVGGETDNFIKYGNVCATAYLPQGSQKDTSKIQYFSTKIAPQVNRTSINVNFNVTPGVLPKTNGAWAALWRSKTNPYLNPIYDQVSAVPIDGDEGSVTFNDVTLVTGVTYTLAFMMSGWNEKTNKPTCQTAIAAVSTFKID</sequence>